<evidence type="ECO:0000256" key="7">
    <source>
        <dbReference type="ARBA" id="ARBA00022989"/>
    </source>
</evidence>
<evidence type="ECO:0000256" key="3">
    <source>
        <dbReference type="ARBA" id="ARBA00020280"/>
    </source>
</evidence>
<comment type="domain">
    <text evidence="11">Shows a remarkable charge distribution with the N-terminus being highly negatively charged, and the cytoplasmic C-terminus positively charged.</text>
</comment>
<evidence type="ECO:0000256" key="1">
    <source>
        <dbReference type="ARBA" id="ARBA00004115"/>
    </source>
</evidence>
<comment type="similarity">
    <text evidence="2 11">Belongs to the TRAP-alpha family.</text>
</comment>
<dbReference type="PANTHER" id="PTHR12924">
    <property type="entry name" value="TRANSLOCON-ASSOCIATED PROTEIN, ALPHA SUBUNIT"/>
    <property type="match status" value="1"/>
</dbReference>
<dbReference type="AlphaFoldDB" id="A0A3Q4MNM5"/>
<feature type="transmembrane region" description="Helical" evidence="11">
    <location>
        <begin position="65"/>
        <end position="85"/>
    </location>
</feature>
<dbReference type="Pfam" id="PF03896">
    <property type="entry name" value="TRAP_alpha"/>
    <property type="match status" value="1"/>
</dbReference>
<evidence type="ECO:0000313" key="13">
    <source>
        <dbReference type="Ensembl" id="ENSNBRP00000015374.1"/>
    </source>
</evidence>
<evidence type="ECO:0000256" key="8">
    <source>
        <dbReference type="ARBA" id="ARBA00023136"/>
    </source>
</evidence>
<sequence>FSSVLTSHVYADSDSAEDIVEDSDAAVDEEEDDEDVLVEEDQMQTSVCTLFHGVEASFVAVLNTWYLHICVFNFINYLLLVMTLLEFPANEIVRFLVGFSNKGSQEFTVQSLEASFRYPQDFQFFIQNFTALPLNTVVKPQAQASFEYSFIPAQPMAGRPFGLVILLNYQDTEGSVFQTAVYNQTVTITEREEGLDGETMFMYVFLAGLVSLLLFGMYQVLDSRTKKRLSVKIEKGTAGINDVDISWIPQETLNVMNKASPKASPRKRTKRAAGTDQ</sequence>
<evidence type="ECO:0000256" key="10">
    <source>
        <dbReference type="ARBA" id="ARBA00031071"/>
    </source>
</evidence>
<dbReference type="PANTHER" id="PTHR12924:SF1">
    <property type="entry name" value="TRANSLOCON-ASSOCIATED PROTEIN SUBUNIT ALPHA"/>
    <property type="match status" value="1"/>
</dbReference>
<dbReference type="Bgee" id="ENSNBRG00000011910">
    <property type="expression patterns" value="Expressed in liver and 9 other cell types or tissues"/>
</dbReference>
<dbReference type="GeneTree" id="ENSGT00400000022103"/>
<evidence type="ECO:0000256" key="12">
    <source>
        <dbReference type="SAM" id="MobiDB-lite"/>
    </source>
</evidence>
<proteinExistence type="inferred from homology"/>
<evidence type="ECO:0000256" key="5">
    <source>
        <dbReference type="ARBA" id="ARBA00022729"/>
    </source>
</evidence>
<dbReference type="STRING" id="32507.ENSNBRP00000015374"/>
<evidence type="ECO:0000256" key="9">
    <source>
        <dbReference type="ARBA" id="ARBA00025620"/>
    </source>
</evidence>
<reference evidence="13" key="2">
    <citation type="submission" date="2025-09" db="UniProtKB">
        <authorList>
            <consortium name="Ensembl"/>
        </authorList>
    </citation>
    <scope>IDENTIFICATION</scope>
</reference>
<reference evidence="13" key="1">
    <citation type="submission" date="2025-08" db="UniProtKB">
        <authorList>
            <consortium name="Ensembl"/>
        </authorList>
    </citation>
    <scope>IDENTIFICATION</scope>
</reference>
<comment type="subcellular location">
    <subcellularLocation>
        <location evidence="1 11">Endoplasmic reticulum membrane</location>
        <topology evidence="1 11">Single-pass type I membrane protein</topology>
    </subcellularLocation>
</comment>
<feature type="transmembrane region" description="Helical" evidence="11">
    <location>
        <begin position="200"/>
        <end position="221"/>
    </location>
</feature>
<dbReference type="GO" id="GO:0005789">
    <property type="term" value="C:endoplasmic reticulum membrane"/>
    <property type="evidence" value="ECO:0007669"/>
    <property type="project" value="UniProtKB-SubCell"/>
</dbReference>
<dbReference type="Ensembl" id="ENSNBRT00000015795.1">
    <property type="protein sequence ID" value="ENSNBRP00000015374.1"/>
    <property type="gene ID" value="ENSNBRG00000011910.1"/>
</dbReference>
<comment type="caution">
    <text evidence="11">Lacks conserved residue(s) required for the propagation of feature annotation.</text>
</comment>
<evidence type="ECO:0000313" key="14">
    <source>
        <dbReference type="Proteomes" id="UP000261580"/>
    </source>
</evidence>
<keyword evidence="7 11" id="KW-1133">Transmembrane helix</keyword>
<name>A0A3Q4MNM5_NEOBR</name>
<accession>A0A3Q4MNM5</accession>
<evidence type="ECO:0000256" key="4">
    <source>
        <dbReference type="ARBA" id="ARBA00022692"/>
    </source>
</evidence>
<keyword evidence="8 11" id="KW-0472">Membrane</keyword>
<keyword evidence="14" id="KW-1185">Reference proteome</keyword>
<comment type="subunit">
    <text evidence="11">Heterotetramer of TRAP-alpha, TRAP-beta, TRAP-delta and TRAP-gamma.</text>
</comment>
<organism evidence="13 14">
    <name type="scientific">Neolamprologus brichardi</name>
    <name type="common">Fairy cichlid</name>
    <name type="synonym">Lamprologus brichardi</name>
    <dbReference type="NCBI Taxonomy" id="32507"/>
    <lineage>
        <taxon>Eukaryota</taxon>
        <taxon>Metazoa</taxon>
        <taxon>Chordata</taxon>
        <taxon>Craniata</taxon>
        <taxon>Vertebrata</taxon>
        <taxon>Euteleostomi</taxon>
        <taxon>Actinopterygii</taxon>
        <taxon>Neopterygii</taxon>
        <taxon>Teleostei</taxon>
        <taxon>Neoteleostei</taxon>
        <taxon>Acanthomorphata</taxon>
        <taxon>Ovalentaria</taxon>
        <taxon>Cichlomorphae</taxon>
        <taxon>Cichliformes</taxon>
        <taxon>Cichlidae</taxon>
        <taxon>African cichlids</taxon>
        <taxon>Pseudocrenilabrinae</taxon>
        <taxon>Lamprologini</taxon>
        <taxon>Neolamprologus</taxon>
    </lineage>
</organism>
<comment type="function">
    <text evidence="9 11">TRAP proteins are part of a complex whose function is to bind calcium to the ER membrane and thereby regulate the retention of ER resident proteins. May be involved in the recycling of the translocation apparatus after completion of the translocation process or may function as a membrane-bound chaperone facilitating folding of translocated proteins.</text>
</comment>
<keyword evidence="11" id="KW-0106">Calcium</keyword>
<feature type="region of interest" description="Disordered" evidence="12">
    <location>
        <begin position="258"/>
        <end position="277"/>
    </location>
</feature>
<protein>
    <recommendedName>
        <fullName evidence="3 11">Translocon-associated protein subunit alpha</fullName>
        <shortName evidence="11">TRAP-alpha</shortName>
    </recommendedName>
    <alternativeName>
        <fullName evidence="10 11">Signal sequence receptor subunit alpha</fullName>
    </alternativeName>
</protein>
<keyword evidence="5 11" id="KW-0732">Signal</keyword>
<dbReference type="InterPro" id="IPR005595">
    <property type="entry name" value="TRAP_alpha"/>
</dbReference>
<evidence type="ECO:0000256" key="11">
    <source>
        <dbReference type="RuleBase" id="RU368074"/>
    </source>
</evidence>
<keyword evidence="4 11" id="KW-0812">Transmembrane</keyword>
<dbReference type="Proteomes" id="UP000261580">
    <property type="component" value="Unassembled WGS sequence"/>
</dbReference>
<dbReference type="OMA" id="EEDQMQT"/>
<evidence type="ECO:0000256" key="2">
    <source>
        <dbReference type="ARBA" id="ARBA00006776"/>
    </source>
</evidence>
<keyword evidence="6 11" id="KW-0256">Endoplasmic reticulum</keyword>
<evidence type="ECO:0000256" key="6">
    <source>
        <dbReference type="ARBA" id="ARBA00022824"/>
    </source>
</evidence>